<evidence type="ECO:0000259" key="11">
    <source>
        <dbReference type="SMART" id="SM00382"/>
    </source>
</evidence>
<evidence type="ECO:0000256" key="5">
    <source>
        <dbReference type="ARBA" id="ARBA00022801"/>
    </source>
</evidence>
<dbReference type="GO" id="GO:0005524">
    <property type="term" value="F:ATP binding"/>
    <property type="evidence" value="ECO:0007669"/>
    <property type="project" value="UniProtKB-KW"/>
</dbReference>
<reference evidence="12" key="1">
    <citation type="journal article" date="2020" name="bioRxiv">
        <title>Comparative genomics of Chlamydomonas.</title>
        <authorList>
            <person name="Craig R.J."/>
            <person name="Hasan A.R."/>
            <person name="Ness R.W."/>
            <person name="Keightley P.D."/>
        </authorList>
    </citation>
    <scope>NUCLEOTIDE SEQUENCE</scope>
    <source>
        <strain evidence="12">SAG 7.73</strain>
    </source>
</reference>
<proteinExistence type="predicted"/>
<dbReference type="Pfam" id="PF00004">
    <property type="entry name" value="AAA"/>
    <property type="match status" value="1"/>
</dbReference>
<keyword evidence="9 10" id="KW-0472">Membrane</keyword>
<dbReference type="GO" id="GO:0004176">
    <property type="term" value="F:ATP-dependent peptidase activity"/>
    <property type="evidence" value="ECO:0007669"/>
    <property type="project" value="TreeGrafter"/>
</dbReference>
<keyword evidence="13" id="KW-1185">Reference proteome</keyword>
<keyword evidence="6" id="KW-0067">ATP-binding</keyword>
<evidence type="ECO:0000313" key="13">
    <source>
        <dbReference type="Proteomes" id="UP000650467"/>
    </source>
</evidence>
<evidence type="ECO:0000256" key="2">
    <source>
        <dbReference type="ARBA" id="ARBA00022670"/>
    </source>
</evidence>
<gene>
    <name evidence="12" type="ORF">HXX76_008912</name>
</gene>
<evidence type="ECO:0000256" key="1">
    <source>
        <dbReference type="ARBA" id="ARBA00004141"/>
    </source>
</evidence>
<dbReference type="Pfam" id="PF17862">
    <property type="entry name" value="AAA_lid_3"/>
    <property type="match status" value="1"/>
</dbReference>
<evidence type="ECO:0000256" key="9">
    <source>
        <dbReference type="ARBA" id="ARBA00023136"/>
    </source>
</evidence>
<name>A0A835W0E0_CHLIN</name>
<dbReference type="Gene3D" id="1.10.8.60">
    <property type="match status" value="1"/>
</dbReference>
<keyword evidence="8 10" id="KW-1133">Transmembrane helix</keyword>
<evidence type="ECO:0000313" key="12">
    <source>
        <dbReference type="EMBL" id="KAG2432568.1"/>
    </source>
</evidence>
<dbReference type="InterPro" id="IPR041569">
    <property type="entry name" value="AAA_lid_3"/>
</dbReference>
<dbReference type="SUPFAM" id="SSF52540">
    <property type="entry name" value="P-loop containing nucleoside triphosphate hydrolases"/>
    <property type="match status" value="1"/>
</dbReference>
<evidence type="ECO:0000256" key="10">
    <source>
        <dbReference type="SAM" id="Phobius"/>
    </source>
</evidence>
<dbReference type="SMART" id="SM00382">
    <property type="entry name" value="AAA"/>
    <property type="match status" value="1"/>
</dbReference>
<dbReference type="PANTHER" id="PTHR23076:SF110">
    <property type="entry name" value="INACTIVE ATP-DEPENDENT ZINC METALLOPROTEASE FTSHI 3, CHLOROPLASTIC-RELATED"/>
    <property type="match status" value="1"/>
</dbReference>
<evidence type="ECO:0000256" key="6">
    <source>
        <dbReference type="ARBA" id="ARBA00022840"/>
    </source>
</evidence>
<evidence type="ECO:0000256" key="3">
    <source>
        <dbReference type="ARBA" id="ARBA00022692"/>
    </source>
</evidence>
<comment type="caution">
    <text evidence="12">The sequence shown here is derived from an EMBL/GenBank/DDBJ whole genome shotgun (WGS) entry which is preliminary data.</text>
</comment>
<dbReference type="EMBL" id="JAEHOC010000021">
    <property type="protein sequence ID" value="KAG2432568.1"/>
    <property type="molecule type" value="Genomic_DNA"/>
</dbReference>
<keyword evidence="4" id="KW-0547">Nucleotide-binding</keyword>
<dbReference type="InterPro" id="IPR003593">
    <property type="entry name" value="AAA+_ATPase"/>
</dbReference>
<dbReference type="CDD" id="cd19501">
    <property type="entry name" value="RecA-like_FtsH"/>
    <property type="match status" value="1"/>
</dbReference>
<dbReference type="GO" id="GO:0016887">
    <property type="term" value="F:ATP hydrolysis activity"/>
    <property type="evidence" value="ECO:0007669"/>
    <property type="project" value="InterPro"/>
</dbReference>
<dbReference type="GO" id="GO:0006508">
    <property type="term" value="P:proteolysis"/>
    <property type="evidence" value="ECO:0007669"/>
    <property type="project" value="UniProtKB-KW"/>
</dbReference>
<dbReference type="OrthoDB" id="1413014at2759"/>
<sequence>MNSDDEDAPSTSGSGVEPKQPWLVEFLVKNNAPKWLVSFVSTYVVPPAGSRSAPLARALWITVGFVAVALGRQLLFPTPRITPREVLYSDFVTMLDVGRVRAARLEAGTSRLYFDVKPLQPPPGAAAVAATAAATATAAVVGSTEAAVAASAGGAAAGSAAAAAGAATAATAAGAAGAAPAGAAAAAAAAPRSRFQKQYYIKLADKHDPVLMGRLLQAGVEYAVLRASFQAAAANAFLTALALWLPLLPLVFLLRRIIDQRQGTSRAKKSSNRPDTPSTTFADVAGVDAAKQELLEVVSVMRQSKTTASKLKVKMPSGVLLCGPPGTGKTLLAKAVAGEAGVPFFAVSASEFVELFVGRGAARIRELFAEARKSAPCVVFVDELDGVGSRRGSGYNDERDQTLNQLLTELDGFDGRPGVLFLAATNRIDVLDPALLRPGRISRKVVVPLPDAAGRAQIMAVHLRATPLEEELEQEQACLTVAAATEGFSGAELANVVNEATLLAARESRDSVGLRDLLQGAQRTRFGVNGRSGANAFGGGLSQRLSSWLLDVAAPDKRQVKVGTGGGQ</sequence>
<evidence type="ECO:0000256" key="8">
    <source>
        <dbReference type="ARBA" id="ARBA00022989"/>
    </source>
</evidence>
<feature type="transmembrane region" description="Helical" evidence="10">
    <location>
        <begin position="236"/>
        <end position="258"/>
    </location>
</feature>
<evidence type="ECO:0000256" key="4">
    <source>
        <dbReference type="ARBA" id="ARBA00022741"/>
    </source>
</evidence>
<dbReference type="AlphaFoldDB" id="A0A835W0E0"/>
<keyword evidence="5" id="KW-0378">Hydrolase</keyword>
<evidence type="ECO:0000256" key="7">
    <source>
        <dbReference type="ARBA" id="ARBA00022946"/>
    </source>
</evidence>
<keyword evidence="3 10" id="KW-0812">Transmembrane</keyword>
<protein>
    <recommendedName>
        <fullName evidence="11">AAA+ ATPase domain-containing protein</fullName>
    </recommendedName>
</protein>
<keyword evidence="7" id="KW-0809">Transit peptide</keyword>
<feature type="domain" description="AAA+ ATPase" evidence="11">
    <location>
        <begin position="315"/>
        <end position="451"/>
    </location>
</feature>
<dbReference type="InterPro" id="IPR027417">
    <property type="entry name" value="P-loop_NTPase"/>
</dbReference>
<keyword evidence="2" id="KW-0645">Protease</keyword>
<comment type="subcellular location">
    <subcellularLocation>
        <location evidence="1">Membrane</location>
        <topology evidence="1">Multi-pass membrane protein</topology>
    </subcellularLocation>
</comment>
<dbReference type="PANTHER" id="PTHR23076">
    <property type="entry name" value="METALLOPROTEASE M41 FTSH"/>
    <property type="match status" value="1"/>
</dbReference>
<organism evidence="12 13">
    <name type="scientific">Chlamydomonas incerta</name>
    <dbReference type="NCBI Taxonomy" id="51695"/>
    <lineage>
        <taxon>Eukaryota</taxon>
        <taxon>Viridiplantae</taxon>
        <taxon>Chlorophyta</taxon>
        <taxon>core chlorophytes</taxon>
        <taxon>Chlorophyceae</taxon>
        <taxon>CS clade</taxon>
        <taxon>Chlamydomonadales</taxon>
        <taxon>Chlamydomonadaceae</taxon>
        <taxon>Chlamydomonas</taxon>
    </lineage>
</organism>
<dbReference type="Gene3D" id="3.40.50.300">
    <property type="entry name" value="P-loop containing nucleotide triphosphate hydrolases"/>
    <property type="match status" value="1"/>
</dbReference>
<accession>A0A835W0E0</accession>
<dbReference type="GO" id="GO:0009535">
    <property type="term" value="C:chloroplast thylakoid membrane"/>
    <property type="evidence" value="ECO:0007669"/>
    <property type="project" value="TreeGrafter"/>
</dbReference>
<dbReference type="InterPro" id="IPR003959">
    <property type="entry name" value="ATPase_AAA_core"/>
</dbReference>
<dbReference type="Proteomes" id="UP000650467">
    <property type="component" value="Unassembled WGS sequence"/>
</dbReference>
<dbReference type="FunFam" id="3.40.50.300:FF:000277">
    <property type="entry name" value="ATP-dependent zinc metalloprotease FtsH"/>
    <property type="match status" value="1"/>
</dbReference>